<feature type="domain" description="Methyltransferase" evidence="1">
    <location>
        <begin position="178"/>
        <end position="290"/>
    </location>
</feature>
<keyword evidence="3" id="KW-0808">Transferase</keyword>
<evidence type="ECO:0000259" key="1">
    <source>
        <dbReference type="Pfam" id="PF13847"/>
    </source>
</evidence>
<sequence length="357" mass="37412">MTSTVPAPTQAQIEEFLGKFVVDMGAAVAGATVILGDRLGLYRAVAARQPATPAEVAAESGLDERYVTEWLRGQAAGGYVDYDASAGTFALTPAQSACLADPDSPTYLPGAFQVVRSAYLDVDRVETAYRTGSGLGWHEHHADLFEGTERFFRPGYAANLVSAWIPALTGVEAKLLAGARVADVGCGHGASTLIMAEAYPRSTFVGFDYHQASIDRARELAAAAGLSDRVRFEVAGAADYPGDGYDLVAMFDCLHDMGDPAGAARHVRSTLAPDGSWLIVEPNAGDDLTDNLNPVGRIFYSASTLICVPASRAQDGGACLGAQAGPARIEAAVRQGGFTGFHTATSTPFNLIFEATP</sequence>
<accession>A0ABV6MPG5</accession>
<keyword evidence="3" id="KW-0489">Methyltransferase</keyword>
<dbReference type="SUPFAM" id="SSF53335">
    <property type="entry name" value="S-adenosyl-L-methionine-dependent methyltransferases"/>
    <property type="match status" value="1"/>
</dbReference>
<dbReference type="InterPro" id="IPR053173">
    <property type="entry name" value="SAM-binding_MTase"/>
</dbReference>
<feature type="domain" description="S-adenosylmethionine-dependent methyltransferase Rv2258c-like winged HTH" evidence="2">
    <location>
        <begin position="32"/>
        <end position="100"/>
    </location>
</feature>
<evidence type="ECO:0000313" key="4">
    <source>
        <dbReference type="Proteomes" id="UP001589810"/>
    </source>
</evidence>
<dbReference type="Gene3D" id="3.40.50.150">
    <property type="entry name" value="Vaccinia Virus protein VP39"/>
    <property type="match status" value="1"/>
</dbReference>
<dbReference type="CDD" id="cd02440">
    <property type="entry name" value="AdoMet_MTases"/>
    <property type="match status" value="1"/>
</dbReference>
<reference evidence="3 4" key="1">
    <citation type="submission" date="2024-09" db="EMBL/GenBank/DDBJ databases">
        <authorList>
            <person name="Sun Q."/>
            <person name="Mori K."/>
        </authorList>
    </citation>
    <scope>NUCLEOTIDE SEQUENCE [LARGE SCALE GENOMIC DNA]</scope>
    <source>
        <strain evidence="3 4">TBRC 1432</strain>
    </source>
</reference>
<dbReference type="GO" id="GO:0032259">
    <property type="term" value="P:methylation"/>
    <property type="evidence" value="ECO:0007669"/>
    <property type="project" value="UniProtKB-KW"/>
</dbReference>
<comment type="caution">
    <text evidence="3">The sequence shown here is derived from an EMBL/GenBank/DDBJ whole genome shotgun (WGS) entry which is preliminary data.</text>
</comment>
<dbReference type="Gene3D" id="1.10.10.10">
    <property type="entry name" value="Winged helix-like DNA-binding domain superfamily/Winged helix DNA-binding domain"/>
    <property type="match status" value="1"/>
</dbReference>
<dbReference type="RefSeq" id="WP_273942214.1">
    <property type="nucleotide sequence ID" value="NZ_CP097263.1"/>
</dbReference>
<dbReference type="EMBL" id="JBHLUD010000002">
    <property type="protein sequence ID" value="MFC0541751.1"/>
    <property type="molecule type" value="Genomic_DNA"/>
</dbReference>
<evidence type="ECO:0000313" key="3">
    <source>
        <dbReference type="EMBL" id="MFC0541751.1"/>
    </source>
</evidence>
<dbReference type="InterPro" id="IPR036388">
    <property type="entry name" value="WH-like_DNA-bd_sf"/>
</dbReference>
<proteinExistence type="predicted"/>
<dbReference type="Proteomes" id="UP001589810">
    <property type="component" value="Unassembled WGS sequence"/>
</dbReference>
<dbReference type="InterPro" id="IPR029063">
    <property type="entry name" value="SAM-dependent_MTases_sf"/>
</dbReference>
<dbReference type="PANTHER" id="PTHR45128:SF2">
    <property type="entry name" value="METHYLTRANSFERASE DOMAIN-CONTAINING PROTEIN"/>
    <property type="match status" value="1"/>
</dbReference>
<dbReference type="InterPro" id="IPR036390">
    <property type="entry name" value="WH_DNA-bd_sf"/>
</dbReference>
<gene>
    <name evidence="3" type="ORF">ACFFH7_09680</name>
</gene>
<evidence type="ECO:0000259" key="2">
    <source>
        <dbReference type="Pfam" id="PF21320"/>
    </source>
</evidence>
<keyword evidence="4" id="KW-1185">Reference proteome</keyword>
<dbReference type="PANTHER" id="PTHR45128">
    <property type="entry name" value="METHYLTRANSFERASE TYPE 11"/>
    <property type="match status" value="1"/>
</dbReference>
<dbReference type="Pfam" id="PF13847">
    <property type="entry name" value="Methyltransf_31"/>
    <property type="match status" value="1"/>
</dbReference>
<name>A0ABV6MPG5_9PSEU</name>
<dbReference type="Pfam" id="PF21320">
    <property type="entry name" value="WHD_Rv2258c"/>
    <property type="match status" value="1"/>
</dbReference>
<dbReference type="GO" id="GO:0008168">
    <property type="term" value="F:methyltransferase activity"/>
    <property type="evidence" value="ECO:0007669"/>
    <property type="project" value="UniProtKB-KW"/>
</dbReference>
<dbReference type="InterPro" id="IPR048711">
    <property type="entry name" value="WHD_Rv2258c"/>
</dbReference>
<dbReference type="InterPro" id="IPR025714">
    <property type="entry name" value="Methyltranfer_dom"/>
</dbReference>
<protein>
    <submittedName>
        <fullName evidence="3">Class I SAM-dependent methyltransferase</fullName>
    </submittedName>
</protein>
<organism evidence="3 4">
    <name type="scientific">Kutzneria chonburiensis</name>
    <dbReference type="NCBI Taxonomy" id="1483604"/>
    <lineage>
        <taxon>Bacteria</taxon>
        <taxon>Bacillati</taxon>
        <taxon>Actinomycetota</taxon>
        <taxon>Actinomycetes</taxon>
        <taxon>Pseudonocardiales</taxon>
        <taxon>Pseudonocardiaceae</taxon>
        <taxon>Kutzneria</taxon>
    </lineage>
</organism>
<dbReference type="SUPFAM" id="SSF46785">
    <property type="entry name" value="Winged helix' DNA-binding domain"/>
    <property type="match status" value="1"/>
</dbReference>